<feature type="transmembrane region" description="Helical" evidence="7">
    <location>
        <begin position="323"/>
        <end position="347"/>
    </location>
</feature>
<evidence type="ECO:0000256" key="7">
    <source>
        <dbReference type="SAM" id="Phobius"/>
    </source>
</evidence>
<feature type="transmembrane region" description="Helical" evidence="7">
    <location>
        <begin position="359"/>
        <end position="378"/>
    </location>
</feature>
<dbReference type="AlphaFoldDB" id="A0A075LQI2"/>
<dbReference type="PANTHER" id="PTHR23517">
    <property type="entry name" value="RESISTANCE PROTEIN MDTM, PUTATIVE-RELATED-RELATED"/>
    <property type="match status" value="1"/>
</dbReference>
<evidence type="ECO:0000256" key="5">
    <source>
        <dbReference type="ARBA" id="ARBA00022989"/>
    </source>
</evidence>
<evidence type="ECO:0000256" key="1">
    <source>
        <dbReference type="ARBA" id="ARBA00004651"/>
    </source>
</evidence>
<dbReference type="eggNOG" id="arCOG05728">
    <property type="taxonomic scope" value="Archaea"/>
</dbReference>
<dbReference type="InterPro" id="IPR036259">
    <property type="entry name" value="MFS_trans_sf"/>
</dbReference>
<evidence type="ECO:0000313" key="8">
    <source>
        <dbReference type="EMBL" id="AIF68569.1"/>
    </source>
</evidence>
<proteinExistence type="predicted"/>
<feature type="transmembrane region" description="Helical" evidence="7">
    <location>
        <begin position="72"/>
        <end position="92"/>
    </location>
</feature>
<dbReference type="GO" id="GO:0005886">
    <property type="term" value="C:plasma membrane"/>
    <property type="evidence" value="ECO:0007669"/>
    <property type="project" value="UniProtKB-SubCell"/>
</dbReference>
<dbReference type="Pfam" id="PF07690">
    <property type="entry name" value="MFS_1"/>
    <property type="match status" value="1"/>
</dbReference>
<gene>
    <name evidence="8" type="ORF">PAP_00625</name>
</gene>
<reference evidence="9" key="1">
    <citation type="submission" date="2013-06" db="EMBL/GenBank/DDBJ databases">
        <title>Complete Genome Sequence of Hyperthermophilic Palaeococcus pacificus DY20341T, Isolated from a Deep-Sea Hydrothermal Sediments.</title>
        <authorList>
            <person name="Zeng X."/>
            <person name="Shao Z."/>
        </authorList>
    </citation>
    <scope>NUCLEOTIDE SEQUENCE [LARGE SCALE GENOMIC DNA]</scope>
    <source>
        <strain evidence="9">DY20341</strain>
    </source>
</reference>
<feature type="transmembrane region" description="Helical" evidence="7">
    <location>
        <begin position="104"/>
        <end position="123"/>
    </location>
</feature>
<dbReference type="EMBL" id="CP006019">
    <property type="protein sequence ID" value="AIF68569.1"/>
    <property type="molecule type" value="Genomic_DNA"/>
</dbReference>
<evidence type="ECO:0000256" key="4">
    <source>
        <dbReference type="ARBA" id="ARBA00022692"/>
    </source>
</evidence>
<feature type="transmembrane region" description="Helical" evidence="7">
    <location>
        <begin position="41"/>
        <end position="65"/>
    </location>
</feature>
<keyword evidence="6 7" id="KW-0472">Membrane</keyword>
<dbReference type="HOGENOM" id="CLU_715000_0_0_2"/>
<name>A0A075LQI2_9EURY</name>
<sequence>MQKQTLGIALLIASAFTGTIGFRLATPAVAFYTRDVLNASMISISLISIAFVLSRAFSSVVGGSLLEKKKKLVFLGALAMFGNAFVMPLYALTNSWVQVVGIKLLNGVFNGLSWPIAQFVIVISSPKELKGRVTALYFLFGNFAAFLGNYTYALTIGLGIKAQMLLASLSFVVTSLLMLTAYYALYEWIVPKRTQKTSGSFDAKKILALSGLFFFTIAFSSGDITYVYVAEALGIEKGSAATLIGLSSLIGALLAYAPSWLADIGKEERVLRFAVILAALSPILAAIKTPYTVFPALVMALFAIHTFRPLVRKLLAMKASRVSASIGGLNAISNLGTTLGQLLFGFAYGILGDVKIGEISVRLSLLIFAPFSALLILLEKKKD</sequence>
<feature type="transmembrane region" description="Helical" evidence="7">
    <location>
        <begin position="293"/>
        <end position="311"/>
    </location>
</feature>
<organism evidence="8 9">
    <name type="scientific">Palaeococcus pacificus DY20341</name>
    <dbReference type="NCBI Taxonomy" id="1343739"/>
    <lineage>
        <taxon>Archaea</taxon>
        <taxon>Methanobacteriati</taxon>
        <taxon>Methanobacteriota</taxon>
        <taxon>Thermococci</taxon>
        <taxon>Thermococcales</taxon>
        <taxon>Thermococcaceae</taxon>
        <taxon>Palaeococcus</taxon>
    </lineage>
</organism>
<dbReference type="RefSeq" id="WP_048164054.1">
    <property type="nucleotide sequence ID" value="NZ_CP006019.1"/>
</dbReference>
<dbReference type="PANTHER" id="PTHR23517:SF3">
    <property type="entry name" value="INTEGRAL MEMBRANE TRANSPORT PROTEIN"/>
    <property type="match status" value="1"/>
</dbReference>
<keyword evidence="2" id="KW-0813">Transport</keyword>
<comment type="subcellular location">
    <subcellularLocation>
        <location evidence="1">Cell membrane</location>
        <topology evidence="1">Multi-pass membrane protein</topology>
    </subcellularLocation>
</comment>
<feature type="transmembrane region" description="Helical" evidence="7">
    <location>
        <begin position="240"/>
        <end position="258"/>
    </location>
</feature>
<evidence type="ECO:0000256" key="2">
    <source>
        <dbReference type="ARBA" id="ARBA00022448"/>
    </source>
</evidence>
<dbReference type="Gene3D" id="1.20.1250.20">
    <property type="entry name" value="MFS general substrate transporter like domains"/>
    <property type="match status" value="2"/>
</dbReference>
<dbReference type="STRING" id="1343739.PAP_00625"/>
<feature type="transmembrane region" description="Helical" evidence="7">
    <location>
        <begin position="206"/>
        <end position="228"/>
    </location>
</feature>
<dbReference type="SUPFAM" id="SSF103473">
    <property type="entry name" value="MFS general substrate transporter"/>
    <property type="match status" value="1"/>
</dbReference>
<evidence type="ECO:0008006" key="10">
    <source>
        <dbReference type="Google" id="ProtNLM"/>
    </source>
</evidence>
<keyword evidence="5 7" id="KW-1133">Transmembrane helix</keyword>
<keyword evidence="4 7" id="KW-0812">Transmembrane</keyword>
<evidence type="ECO:0000313" key="9">
    <source>
        <dbReference type="Proteomes" id="UP000027981"/>
    </source>
</evidence>
<accession>A0A075LQI2</accession>
<reference evidence="8 9" key="2">
    <citation type="journal article" date="2015" name="Genome Announc.">
        <title>Complete Genome Sequence of Hyperthermophilic Piezophilic Archaeon Palaeococcus pacificus DY20341T, Isolated from Deep-Sea Hydrothermal Sediments.</title>
        <authorList>
            <person name="Zeng X."/>
            <person name="Jebbar M."/>
            <person name="Shao Z."/>
        </authorList>
    </citation>
    <scope>NUCLEOTIDE SEQUENCE [LARGE SCALE GENOMIC DNA]</scope>
    <source>
        <strain evidence="8 9">DY20341</strain>
    </source>
</reference>
<dbReference type="Proteomes" id="UP000027981">
    <property type="component" value="Chromosome"/>
</dbReference>
<feature type="transmembrane region" description="Helical" evidence="7">
    <location>
        <begin position="164"/>
        <end position="185"/>
    </location>
</feature>
<feature type="transmembrane region" description="Helical" evidence="7">
    <location>
        <begin position="270"/>
        <end position="287"/>
    </location>
</feature>
<dbReference type="GO" id="GO:0022857">
    <property type="term" value="F:transmembrane transporter activity"/>
    <property type="evidence" value="ECO:0007669"/>
    <property type="project" value="InterPro"/>
</dbReference>
<dbReference type="InterPro" id="IPR050171">
    <property type="entry name" value="MFS_Transporters"/>
</dbReference>
<keyword evidence="3" id="KW-1003">Cell membrane</keyword>
<protein>
    <recommendedName>
        <fullName evidence="10">MFS transporter</fullName>
    </recommendedName>
</protein>
<dbReference type="KEGG" id="ppac:PAP_00625"/>
<feature type="transmembrane region" description="Helical" evidence="7">
    <location>
        <begin position="135"/>
        <end position="158"/>
    </location>
</feature>
<dbReference type="InterPro" id="IPR011701">
    <property type="entry name" value="MFS"/>
</dbReference>
<dbReference type="GeneID" id="24841260"/>
<dbReference type="OrthoDB" id="85927at2157"/>
<evidence type="ECO:0000256" key="6">
    <source>
        <dbReference type="ARBA" id="ARBA00023136"/>
    </source>
</evidence>
<keyword evidence="9" id="KW-1185">Reference proteome</keyword>
<evidence type="ECO:0000256" key="3">
    <source>
        <dbReference type="ARBA" id="ARBA00022475"/>
    </source>
</evidence>